<proteinExistence type="predicted"/>
<dbReference type="WBParaSite" id="HPBE_0002049901-mRNA-1">
    <property type="protein sequence ID" value="HPBE_0002049901-mRNA-1"/>
    <property type="gene ID" value="HPBE_0002049901"/>
</dbReference>
<protein>
    <submittedName>
        <fullName evidence="3">Secreted protein</fullName>
    </submittedName>
</protein>
<sequence length="94" mass="10661">MRFYGVVLCLFSERFGGFVTQRLFRDPSRPSAKSEEFAECSLFPFAIRHIATPVCERATSFSRTWRRASWRVCVPVTLAGVVSSKSSTPDHRSV</sequence>
<gene>
    <name evidence="1" type="ORF">HPBE_LOCUS20498</name>
</gene>
<evidence type="ECO:0000313" key="2">
    <source>
        <dbReference type="Proteomes" id="UP000050761"/>
    </source>
</evidence>
<dbReference type="Proteomes" id="UP000050761">
    <property type="component" value="Unassembled WGS sequence"/>
</dbReference>
<reference evidence="3" key="2">
    <citation type="submission" date="2019-09" db="UniProtKB">
        <authorList>
            <consortium name="WormBaseParasite"/>
        </authorList>
    </citation>
    <scope>IDENTIFICATION</scope>
</reference>
<evidence type="ECO:0000313" key="1">
    <source>
        <dbReference type="EMBL" id="VDP20311.1"/>
    </source>
</evidence>
<evidence type="ECO:0000313" key="3">
    <source>
        <dbReference type="WBParaSite" id="HPBE_0002049901-mRNA-1"/>
    </source>
</evidence>
<dbReference type="AlphaFoldDB" id="A0A183GDZ1"/>
<dbReference type="EMBL" id="UZAH01032198">
    <property type="protein sequence ID" value="VDP20311.1"/>
    <property type="molecule type" value="Genomic_DNA"/>
</dbReference>
<name>A0A183GDZ1_HELPZ</name>
<reference evidence="1 2" key="1">
    <citation type="submission" date="2018-11" db="EMBL/GenBank/DDBJ databases">
        <authorList>
            <consortium name="Pathogen Informatics"/>
        </authorList>
    </citation>
    <scope>NUCLEOTIDE SEQUENCE [LARGE SCALE GENOMIC DNA]</scope>
</reference>
<organism evidence="2 3">
    <name type="scientific">Heligmosomoides polygyrus</name>
    <name type="common">Parasitic roundworm</name>
    <dbReference type="NCBI Taxonomy" id="6339"/>
    <lineage>
        <taxon>Eukaryota</taxon>
        <taxon>Metazoa</taxon>
        <taxon>Ecdysozoa</taxon>
        <taxon>Nematoda</taxon>
        <taxon>Chromadorea</taxon>
        <taxon>Rhabditida</taxon>
        <taxon>Rhabditina</taxon>
        <taxon>Rhabditomorpha</taxon>
        <taxon>Strongyloidea</taxon>
        <taxon>Heligmosomidae</taxon>
        <taxon>Heligmosomoides</taxon>
    </lineage>
</organism>
<accession>A0A183GDZ1</accession>
<accession>A0A3P8BE19</accession>
<keyword evidence="2" id="KW-1185">Reference proteome</keyword>